<accession>A0A5D3YLI6</accession>
<dbReference type="PANTHER" id="PTHR44858">
    <property type="entry name" value="TETRATRICOPEPTIDE REPEAT PROTEIN 6"/>
    <property type="match status" value="1"/>
</dbReference>
<evidence type="ECO:0000256" key="3">
    <source>
        <dbReference type="SAM" id="SignalP"/>
    </source>
</evidence>
<dbReference type="PANTHER" id="PTHR44858:SF1">
    <property type="entry name" value="UDP-N-ACETYLGLUCOSAMINE--PEPTIDE N-ACETYLGLUCOSAMINYLTRANSFERASE SPINDLY-RELATED"/>
    <property type="match status" value="1"/>
</dbReference>
<feature type="chain" id="PRO_5022756649" evidence="3">
    <location>
        <begin position="27"/>
        <end position="340"/>
    </location>
</feature>
<dbReference type="EMBL" id="VNHY01000001">
    <property type="protein sequence ID" value="TYP95045.1"/>
    <property type="molecule type" value="Genomic_DNA"/>
</dbReference>
<dbReference type="Proteomes" id="UP000324595">
    <property type="component" value="Unassembled WGS sequence"/>
</dbReference>
<proteinExistence type="predicted"/>
<evidence type="ECO:0000313" key="5">
    <source>
        <dbReference type="Proteomes" id="UP000324595"/>
    </source>
</evidence>
<dbReference type="RefSeq" id="WP_148897728.1">
    <property type="nucleotide sequence ID" value="NZ_VNHY01000001.1"/>
</dbReference>
<keyword evidence="1" id="KW-0677">Repeat</keyword>
<keyword evidence="2" id="KW-0802">TPR repeat</keyword>
<dbReference type="Pfam" id="PF13181">
    <property type="entry name" value="TPR_8"/>
    <property type="match status" value="1"/>
</dbReference>
<gene>
    <name evidence="4" type="ORF">LX73_0340</name>
</gene>
<reference evidence="4 5" key="1">
    <citation type="submission" date="2019-07" db="EMBL/GenBank/DDBJ databases">
        <title>Genomic Encyclopedia of Archaeal and Bacterial Type Strains, Phase II (KMG-II): from individual species to whole genera.</title>
        <authorList>
            <person name="Goeker M."/>
        </authorList>
    </citation>
    <scope>NUCLEOTIDE SEQUENCE [LARGE SCALE GENOMIC DNA]</scope>
    <source>
        <strain evidence="4 5">DSM 21935</strain>
    </source>
</reference>
<evidence type="ECO:0000256" key="2">
    <source>
        <dbReference type="ARBA" id="ARBA00022803"/>
    </source>
</evidence>
<dbReference type="Gene3D" id="1.25.40.10">
    <property type="entry name" value="Tetratricopeptide repeat domain"/>
    <property type="match status" value="2"/>
</dbReference>
<comment type="caution">
    <text evidence="4">The sequence shown here is derived from an EMBL/GenBank/DDBJ whole genome shotgun (WGS) entry which is preliminary data.</text>
</comment>
<name>A0A5D3YLI6_9BACT</name>
<evidence type="ECO:0000313" key="4">
    <source>
        <dbReference type="EMBL" id="TYP95045.1"/>
    </source>
</evidence>
<protein>
    <submittedName>
        <fullName evidence="4">Tetratricopeptide repeat-containing protein</fullName>
    </submittedName>
</protein>
<dbReference type="SMART" id="SM00028">
    <property type="entry name" value="TPR"/>
    <property type="match status" value="7"/>
</dbReference>
<dbReference type="Pfam" id="PF14559">
    <property type="entry name" value="TPR_19"/>
    <property type="match status" value="1"/>
</dbReference>
<evidence type="ECO:0000256" key="1">
    <source>
        <dbReference type="ARBA" id="ARBA00022737"/>
    </source>
</evidence>
<keyword evidence="5" id="KW-1185">Reference proteome</keyword>
<dbReference type="InterPro" id="IPR011990">
    <property type="entry name" value="TPR-like_helical_dom_sf"/>
</dbReference>
<dbReference type="InterPro" id="IPR050498">
    <property type="entry name" value="Ycf3"/>
</dbReference>
<dbReference type="AlphaFoldDB" id="A0A5D3YLI6"/>
<dbReference type="SUPFAM" id="SSF81901">
    <property type="entry name" value="HCP-like"/>
    <property type="match status" value="1"/>
</dbReference>
<sequence length="340" mass="38265">MKFLKLSLTTVIVSILLLGLNMQANAQSKRAAIKSYNKALDLSKSGEYEQAINVLTQVVVQAEELGEEGKDILKRSQQKLPQVHYQLAIEKYKAFKNNKNLENIDAAIEEFRNTKDVAEEYGDDKRAQKANGIVTQLMYSKSLVQFNQSNHEQALATLNQVIERNANYAKAYYQKGIVIKNMDSKNLEKAITQFDKAIEVAEETGDNQIVTKARKSARDELVYRGVKATENKKVDRALELLQRALTYDSSSAKTHYRLAEAYNKTQDWQKALDHAQKGLENESGGKTEKARIYFELATAYQGMGDKENACTAFGNAAYGSFKSPAEHAMEYDLKCENTTN</sequence>
<keyword evidence="3" id="KW-0732">Signal</keyword>
<dbReference type="InterPro" id="IPR019734">
    <property type="entry name" value="TPR_rpt"/>
</dbReference>
<dbReference type="OrthoDB" id="1523318at2"/>
<feature type="signal peptide" evidence="3">
    <location>
        <begin position="1"/>
        <end position="26"/>
    </location>
</feature>
<organism evidence="4 5">
    <name type="scientific">Fodinibius salinus</name>
    <dbReference type="NCBI Taxonomy" id="860790"/>
    <lineage>
        <taxon>Bacteria</taxon>
        <taxon>Pseudomonadati</taxon>
        <taxon>Balneolota</taxon>
        <taxon>Balneolia</taxon>
        <taxon>Balneolales</taxon>
        <taxon>Balneolaceae</taxon>
        <taxon>Fodinibius</taxon>
    </lineage>
</organism>